<feature type="coiled-coil region" evidence="1">
    <location>
        <begin position="533"/>
        <end position="571"/>
    </location>
</feature>
<dbReference type="EMBL" id="CP123443">
    <property type="protein sequence ID" value="WGK68151.1"/>
    <property type="molecule type" value="Genomic_DNA"/>
</dbReference>
<keyword evidence="4" id="KW-1185">Reference proteome</keyword>
<sequence>MTIFDLGDLITVLVLLFLVLYFRARDSNNRSIGEVRSFLENVRNNMEVRFQNILGEMEERSVDIQAQRDLNIEFMQRGEQSYQNFIRSVEGLESAQQRLESLFKSVQHYEEELGQIEQRFGKIDRQTEQVHKLDIHLKEQRRWAAELQNHLMQKLSEHNSTLRGDFDEYVGSRKALWGEDLDKFAVRLQGLKENTMKQAEALQNVNRARTEWDKVERGLQSDAERFRQSQQSLREKLQNIMQQNTQLEDKVGARQSKLEGALGEIEESYKAEQKEFDQELERHRRELRDRLERGVQSLQQEQQALLSKETDVLMEQTVEQVHLRLQEFEQWCSAYFEKFSGIEGDIKKDQNALLEQFRNDMQQETEQMCETYREQATGLFGDWNILSENYHRLQLDFEHIENRSCEELSAQFELYGKNFAEELRRKQNKLNEHMQQWDENMQKRLEDLGKKAEQTQGENWERSREVWESQLEAERGNLKEELRTLEQQVKDREDKAEHEIQAFMAELKSETKMQQEGIVRENKERDSEIRKRVDEHGSELEQWSQKFREMEKSVQERGRKLEEQYETLEVRIRTDVRQMANNFETIEQQQQHILSSGKLIERAENLWRDTREQIAKLREQSSVLNTYAEQSRHLEKEFTYIRQLAQEVGEKLRALEASEERAEILQQSVSDIEQTLEETGSKWEALYAQNDRVQQMEEYLRRIEDVYQERGREFLALEEQAQNLETHQAQVLQHIGDMQDIQSRMSSVEGLIGPLEAKALELSHLQEVIEQNSDQTKQVVEQISLLRNLLDAAEQRTDELQKMRTWLVNAEERVKEMSENLDANIHLAEQVALQQGSVQNPGDFGAAQDLTRISDEARTMVFQLSEKGWDNATIAKQLDISVGAVELILEMSSLI</sequence>
<feature type="coiled-coil region" evidence="1">
    <location>
        <begin position="776"/>
        <end position="803"/>
    </location>
</feature>
<evidence type="ECO:0000313" key="3">
    <source>
        <dbReference type="EMBL" id="WGK68151.1"/>
    </source>
</evidence>
<gene>
    <name evidence="3" type="ORF">P0082_06600</name>
</gene>
<feature type="region of interest" description="Disordered" evidence="2">
    <location>
        <begin position="511"/>
        <end position="533"/>
    </location>
</feature>
<evidence type="ECO:0000256" key="1">
    <source>
        <dbReference type="SAM" id="Coils"/>
    </source>
</evidence>
<reference evidence="3 4" key="1">
    <citation type="submission" date="2023-04" db="EMBL/GenBank/DDBJ databases">
        <title>Spirochaete genome identified in red abalone sample constitutes a novel genus.</title>
        <authorList>
            <person name="Sharma S.P."/>
            <person name="Purcell C.M."/>
            <person name="Hyde J.R."/>
            <person name="Severin A.J."/>
        </authorList>
    </citation>
    <scope>NUCLEOTIDE SEQUENCE [LARGE SCALE GENOMIC DNA]</scope>
    <source>
        <strain evidence="3 4">SP-2023</strain>
    </source>
</reference>
<feature type="coiled-coil region" evidence="1">
    <location>
        <begin position="416"/>
        <end position="502"/>
    </location>
</feature>
<dbReference type="RefSeq" id="WP_326926318.1">
    <property type="nucleotide sequence ID" value="NZ_CP123443.1"/>
</dbReference>
<feature type="coiled-coil region" evidence="1">
    <location>
        <begin position="92"/>
        <end position="119"/>
    </location>
</feature>
<feature type="coiled-coil region" evidence="1">
    <location>
        <begin position="223"/>
        <end position="308"/>
    </location>
</feature>
<feature type="coiled-coil region" evidence="1">
    <location>
        <begin position="600"/>
        <end position="675"/>
    </location>
</feature>
<proteinExistence type="predicted"/>
<dbReference type="NCBIfam" id="NF047515">
    <property type="entry name" value="SpiroCoCo_C"/>
    <property type="match status" value="1"/>
</dbReference>
<keyword evidence="1" id="KW-0175">Coiled coil</keyword>
<organism evidence="3 4">
    <name type="scientific">Candidatus Haliotispira prima</name>
    <dbReference type="NCBI Taxonomy" id="3034016"/>
    <lineage>
        <taxon>Bacteria</taxon>
        <taxon>Pseudomonadati</taxon>
        <taxon>Spirochaetota</taxon>
        <taxon>Spirochaetia</taxon>
        <taxon>Spirochaetales</taxon>
        <taxon>Spirochaetaceae</taxon>
        <taxon>Candidatus Haliotispira</taxon>
    </lineage>
</organism>
<protein>
    <submittedName>
        <fullName evidence="3">Uncharacterized protein</fullName>
    </submittedName>
</protein>
<evidence type="ECO:0000313" key="4">
    <source>
        <dbReference type="Proteomes" id="UP001228690"/>
    </source>
</evidence>
<accession>A0ABY8MDV2</accession>
<dbReference type="NCBIfam" id="NF047516">
    <property type="entry name" value="LA_3659_fam"/>
    <property type="match status" value="1"/>
</dbReference>
<dbReference type="Proteomes" id="UP001228690">
    <property type="component" value="Chromosome"/>
</dbReference>
<evidence type="ECO:0000256" key="2">
    <source>
        <dbReference type="SAM" id="MobiDB-lite"/>
    </source>
</evidence>
<name>A0ABY8MDV2_9SPIO</name>